<organism evidence="3 4">
    <name type="scientific">Hymenobacter aquaticus</name>
    <dbReference type="NCBI Taxonomy" id="1867101"/>
    <lineage>
        <taxon>Bacteria</taxon>
        <taxon>Pseudomonadati</taxon>
        <taxon>Bacteroidota</taxon>
        <taxon>Cytophagia</taxon>
        <taxon>Cytophagales</taxon>
        <taxon>Hymenobacteraceae</taxon>
        <taxon>Hymenobacter</taxon>
    </lineage>
</organism>
<comment type="caution">
    <text evidence="3">The sequence shown here is derived from an EMBL/GenBank/DDBJ whole genome shotgun (WGS) entry which is preliminary data.</text>
</comment>
<evidence type="ECO:0000313" key="3">
    <source>
        <dbReference type="EMBL" id="TGE23693.1"/>
    </source>
</evidence>
<proteinExistence type="predicted"/>
<keyword evidence="2" id="KW-1133">Transmembrane helix</keyword>
<reference evidence="3 4" key="1">
    <citation type="submission" date="2019-04" db="EMBL/GenBank/DDBJ databases">
        <authorList>
            <person name="Feng G."/>
            <person name="Zhang J."/>
            <person name="Zhu H."/>
        </authorList>
    </citation>
    <scope>NUCLEOTIDE SEQUENCE [LARGE SCALE GENOMIC DNA]</scope>
    <source>
        <strain evidence="3 4">JCM 31653</strain>
    </source>
</reference>
<keyword evidence="4" id="KW-1185">Reference proteome</keyword>
<dbReference type="AlphaFoldDB" id="A0A4Z0Q3H1"/>
<dbReference type="EMBL" id="SRLC01000001">
    <property type="protein sequence ID" value="TGE23693.1"/>
    <property type="molecule type" value="Genomic_DNA"/>
</dbReference>
<sequence>MSSTAATWASGAACNSRRCSRSAAGYSSSSSSTVILLVVNCWLLIAGCWLAIVQRVTALQLATNNSPPAGADTR</sequence>
<gene>
    <name evidence="3" type="ORF">E5K00_00330</name>
</gene>
<evidence type="ECO:0000256" key="2">
    <source>
        <dbReference type="SAM" id="Phobius"/>
    </source>
</evidence>
<feature type="transmembrane region" description="Helical" evidence="2">
    <location>
        <begin position="32"/>
        <end position="52"/>
    </location>
</feature>
<feature type="region of interest" description="Disordered" evidence="1">
    <location>
        <begin position="1"/>
        <end position="31"/>
    </location>
</feature>
<keyword evidence="2" id="KW-0472">Membrane</keyword>
<dbReference type="Proteomes" id="UP000297549">
    <property type="component" value="Unassembled WGS sequence"/>
</dbReference>
<evidence type="ECO:0000313" key="4">
    <source>
        <dbReference type="Proteomes" id="UP000297549"/>
    </source>
</evidence>
<accession>A0A4Z0Q3H1</accession>
<keyword evidence="2" id="KW-0812">Transmembrane</keyword>
<name>A0A4Z0Q3H1_9BACT</name>
<protein>
    <submittedName>
        <fullName evidence="3">Uncharacterized protein</fullName>
    </submittedName>
</protein>
<evidence type="ECO:0000256" key="1">
    <source>
        <dbReference type="SAM" id="MobiDB-lite"/>
    </source>
</evidence>